<evidence type="ECO:0000256" key="1">
    <source>
        <dbReference type="SAM" id="Coils"/>
    </source>
</evidence>
<dbReference type="STRING" id="1702214.AL399_07830"/>
<keyword evidence="1" id="KW-0175">Coiled coil</keyword>
<dbReference type="EMBL" id="LIIK01000044">
    <property type="protein sequence ID" value="KQM08331.1"/>
    <property type="molecule type" value="Genomic_DNA"/>
</dbReference>
<evidence type="ECO:0000313" key="2">
    <source>
        <dbReference type="EMBL" id="KQM08331.1"/>
    </source>
</evidence>
<accession>A0A0Q4B5R1</accession>
<dbReference type="AlphaFoldDB" id="A0A0Q4B5R1"/>
<reference evidence="2" key="1">
    <citation type="submission" date="2015-08" db="EMBL/GenBank/DDBJ databases">
        <title>Candidatus Bacteriodes Periocalifornicus.</title>
        <authorList>
            <person name="McLean J.S."/>
            <person name="Kelley S."/>
        </authorList>
    </citation>
    <scope>NUCLEOTIDE SEQUENCE [LARGE SCALE GENOMIC DNA]</scope>
    <source>
        <strain evidence="2">12B</strain>
    </source>
</reference>
<sequence length="223" mass="25334">LPAPVVASLKRIKDANRYNPRVLKAVETFLEKIDQSLLGKLADVPGFDKVLEDMAQQGGKFVGGRFLLEYFAQLADQFDDLAFEVSTALVVNGRNVGRIYDAVVHIGGREIRFELKCWSRWAHWSDGAFRGQFLKDLASMAKGNPVRWVFDGSKLDRATVKRHVLEALRELGFRGKVDRLLLDNKEAEKKLKDILEREIQNSTQLIEALESDQVFDIIFEIAE</sequence>
<feature type="coiled-coil region" evidence="1">
    <location>
        <begin position="177"/>
        <end position="212"/>
    </location>
</feature>
<protein>
    <submittedName>
        <fullName evidence="2">Uncharacterized protein</fullName>
    </submittedName>
</protein>
<gene>
    <name evidence="2" type="ORF">AL399_07830</name>
</gene>
<feature type="non-terminal residue" evidence="2">
    <location>
        <position position="1"/>
    </location>
</feature>
<organism evidence="2 3">
    <name type="scientific">Candidatus [Bacteroides] periocalifornicus</name>
    <dbReference type="NCBI Taxonomy" id="1702214"/>
    <lineage>
        <taxon>Bacteria</taxon>
        <taxon>Pseudomonadati</taxon>
        <taxon>Bacteroidota</taxon>
    </lineage>
</organism>
<keyword evidence="3" id="KW-1185">Reference proteome</keyword>
<dbReference type="Proteomes" id="UP000054172">
    <property type="component" value="Unassembled WGS sequence"/>
</dbReference>
<proteinExistence type="predicted"/>
<name>A0A0Q4B5R1_9BACT</name>
<comment type="caution">
    <text evidence="2">The sequence shown here is derived from an EMBL/GenBank/DDBJ whole genome shotgun (WGS) entry which is preliminary data.</text>
</comment>
<evidence type="ECO:0000313" key="3">
    <source>
        <dbReference type="Proteomes" id="UP000054172"/>
    </source>
</evidence>
<dbReference type="PATRIC" id="fig|1702214.3.peg.1421"/>